<dbReference type="InterPro" id="IPR000175">
    <property type="entry name" value="Na/ntran_symport"/>
</dbReference>
<accession>A0AAV5SB66</accession>
<feature type="transmembrane region" description="Helical" evidence="8">
    <location>
        <begin position="58"/>
        <end position="77"/>
    </location>
</feature>
<dbReference type="AlphaFoldDB" id="A0AAV5SB66"/>
<keyword evidence="2" id="KW-0813">Transport</keyword>
<evidence type="ECO:0000256" key="5">
    <source>
        <dbReference type="ARBA" id="ARBA00022989"/>
    </source>
</evidence>
<dbReference type="GO" id="GO:0005886">
    <property type="term" value="C:plasma membrane"/>
    <property type="evidence" value="ECO:0007669"/>
    <property type="project" value="TreeGrafter"/>
</dbReference>
<keyword evidence="5 8" id="KW-1133">Transmembrane helix</keyword>
<dbReference type="PANTHER" id="PTHR11616">
    <property type="entry name" value="SODIUM/CHLORIDE DEPENDENT TRANSPORTER"/>
    <property type="match status" value="1"/>
</dbReference>
<dbReference type="InterPro" id="IPR037272">
    <property type="entry name" value="SNS_sf"/>
</dbReference>
<dbReference type="PROSITE" id="PS50267">
    <property type="entry name" value="NA_NEUROTRAN_SYMP_3"/>
    <property type="match status" value="1"/>
</dbReference>
<evidence type="ECO:0000313" key="10">
    <source>
        <dbReference type="Proteomes" id="UP001432027"/>
    </source>
</evidence>
<evidence type="ECO:0000256" key="3">
    <source>
        <dbReference type="ARBA" id="ARBA00022692"/>
    </source>
</evidence>
<dbReference type="EMBL" id="BTSX01000001">
    <property type="protein sequence ID" value="GMS79682.1"/>
    <property type="molecule type" value="Genomic_DNA"/>
</dbReference>
<proteinExistence type="predicted"/>
<keyword evidence="10" id="KW-1185">Reference proteome</keyword>
<evidence type="ECO:0000256" key="1">
    <source>
        <dbReference type="ARBA" id="ARBA00004141"/>
    </source>
</evidence>
<evidence type="ECO:0000313" key="9">
    <source>
        <dbReference type="EMBL" id="GMS79682.1"/>
    </source>
</evidence>
<sequence length="154" mass="17561">TWFKLDKKCMSLEDRLLTLPTIEIPPREYFRHTLRGLPASFDDGISNELQFSFNSGRAIVCFCIVWLFACICLLRRIRWLGKLSLFIVSSSGVLTVIFVIRSLALERSEVALQKYFAIDMETFNDEEAWLDAVRITNTSLCLGMGGMISLSSYS</sequence>
<dbReference type="GO" id="GO:0005332">
    <property type="term" value="F:gamma-aminobutyric acid:sodium:chloride symporter activity"/>
    <property type="evidence" value="ECO:0007669"/>
    <property type="project" value="TreeGrafter"/>
</dbReference>
<comment type="subcellular location">
    <subcellularLocation>
        <location evidence="1">Membrane</location>
        <topology evidence="1">Multi-pass membrane protein</topology>
    </subcellularLocation>
</comment>
<feature type="non-terminal residue" evidence="9">
    <location>
        <position position="1"/>
    </location>
</feature>
<evidence type="ECO:0000256" key="4">
    <source>
        <dbReference type="ARBA" id="ARBA00022847"/>
    </source>
</evidence>
<feature type="binding site" evidence="7">
    <location>
        <position position="139"/>
    </location>
    <ligand>
        <name>Na(+)</name>
        <dbReference type="ChEBI" id="CHEBI:29101"/>
        <label>1</label>
    </ligand>
</feature>
<dbReference type="Pfam" id="PF00209">
    <property type="entry name" value="SNF"/>
    <property type="match status" value="1"/>
</dbReference>
<dbReference type="PANTHER" id="PTHR11616:SF326">
    <property type="entry name" value="SODIUM-DEPENDENT TRANSPORTER SNF-5"/>
    <property type="match status" value="1"/>
</dbReference>
<keyword evidence="3 8" id="KW-0812">Transmembrane</keyword>
<keyword evidence="6 8" id="KW-0472">Membrane</keyword>
<keyword evidence="7" id="KW-0915">Sodium</keyword>
<organism evidence="9 10">
    <name type="scientific">Pristionchus entomophagus</name>
    <dbReference type="NCBI Taxonomy" id="358040"/>
    <lineage>
        <taxon>Eukaryota</taxon>
        <taxon>Metazoa</taxon>
        <taxon>Ecdysozoa</taxon>
        <taxon>Nematoda</taxon>
        <taxon>Chromadorea</taxon>
        <taxon>Rhabditida</taxon>
        <taxon>Rhabditina</taxon>
        <taxon>Diplogasteromorpha</taxon>
        <taxon>Diplogasteroidea</taxon>
        <taxon>Neodiplogasteridae</taxon>
        <taxon>Pristionchus</taxon>
    </lineage>
</organism>
<evidence type="ECO:0000256" key="6">
    <source>
        <dbReference type="ARBA" id="ARBA00023136"/>
    </source>
</evidence>
<evidence type="ECO:0000256" key="2">
    <source>
        <dbReference type="ARBA" id="ARBA00022448"/>
    </source>
</evidence>
<comment type="caution">
    <text evidence="9">The sequence shown here is derived from an EMBL/GenBank/DDBJ whole genome shotgun (WGS) entry which is preliminary data.</text>
</comment>
<keyword evidence="7" id="KW-0479">Metal-binding</keyword>
<dbReference type="GO" id="GO:0046872">
    <property type="term" value="F:metal ion binding"/>
    <property type="evidence" value="ECO:0007669"/>
    <property type="project" value="UniProtKB-KW"/>
</dbReference>
<dbReference type="SUPFAM" id="SSF161070">
    <property type="entry name" value="SNF-like"/>
    <property type="match status" value="1"/>
</dbReference>
<evidence type="ECO:0000256" key="7">
    <source>
        <dbReference type="PIRSR" id="PIRSR600175-1"/>
    </source>
</evidence>
<gene>
    <name evidence="9" type="ORF">PENTCL1PPCAC_1857</name>
</gene>
<name>A0AAV5SB66_9BILA</name>
<feature type="transmembrane region" description="Helical" evidence="8">
    <location>
        <begin position="83"/>
        <end position="104"/>
    </location>
</feature>
<feature type="non-terminal residue" evidence="9">
    <location>
        <position position="154"/>
    </location>
</feature>
<keyword evidence="4" id="KW-0769">Symport</keyword>
<evidence type="ECO:0000256" key="8">
    <source>
        <dbReference type="SAM" id="Phobius"/>
    </source>
</evidence>
<reference evidence="9" key="1">
    <citation type="submission" date="2023-10" db="EMBL/GenBank/DDBJ databases">
        <title>Genome assembly of Pristionchus species.</title>
        <authorList>
            <person name="Yoshida K."/>
            <person name="Sommer R.J."/>
        </authorList>
    </citation>
    <scope>NUCLEOTIDE SEQUENCE</scope>
    <source>
        <strain evidence="9">RS0144</strain>
    </source>
</reference>
<protein>
    <submittedName>
        <fullName evidence="9">Uncharacterized protein</fullName>
    </submittedName>
</protein>
<dbReference type="GO" id="GO:0043005">
    <property type="term" value="C:neuron projection"/>
    <property type="evidence" value="ECO:0007669"/>
    <property type="project" value="TreeGrafter"/>
</dbReference>
<dbReference type="Proteomes" id="UP001432027">
    <property type="component" value="Unassembled WGS sequence"/>
</dbReference>